<dbReference type="InterPro" id="IPR032816">
    <property type="entry name" value="VTT_dom"/>
</dbReference>
<keyword evidence="4 6" id="KW-1133">Transmembrane helix</keyword>
<reference evidence="9" key="1">
    <citation type="journal article" date="2019" name="Int. J. Syst. Evol. Microbiol.">
        <title>The Global Catalogue of Microorganisms (GCM) 10K type strain sequencing project: providing services to taxonomists for standard genome sequencing and annotation.</title>
        <authorList>
            <consortium name="The Broad Institute Genomics Platform"/>
            <consortium name="The Broad Institute Genome Sequencing Center for Infectious Disease"/>
            <person name="Wu L."/>
            <person name="Ma J."/>
        </authorList>
    </citation>
    <scope>NUCLEOTIDE SEQUENCE [LARGE SCALE GENOMIC DNA]</scope>
    <source>
        <strain evidence="9">CCM 8749</strain>
    </source>
</reference>
<keyword evidence="5 6" id="KW-0472">Membrane</keyword>
<dbReference type="Pfam" id="PF09335">
    <property type="entry name" value="VTT_dom"/>
    <property type="match status" value="1"/>
</dbReference>
<dbReference type="Proteomes" id="UP001596250">
    <property type="component" value="Unassembled WGS sequence"/>
</dbReference>
<comment type="caution">
    <text evidence="8">The sequence shown here is derived from an EMBL/GenBank/DDBJ whole genome shotgun (WGS) entry which is preliminary data.</text>
</comment>
<accession>A0ABW1IS58</accession>
<evidence type="ECO:0000256" key="5">
    <source>
        <dbReference type="ARBA" id="ARBA00023136"/>
    </source>
</evidence>
<feature type="transmembrane region" description="Helical" evidence="6">
    <location>
        <begin position="62"/>
        <end position="80"/>
    </location>
</feature>
<name>A0ABW1IS58_9BACL</name>
<evidence type="ECO:0000256" key="4">
    <source>
        <dbReference type="ARBA" id="ARBA00022989"/>
    </source>
</evidence>
<comment type="similarity">
    <text evidence="6">Belongs to the TVP38/TMEM64 family.</text>
</comment>
<evidence type="ECO:0000313" key="9">
    <source>
        <dbReference type="Proteomes" id="UP001596250"/>
    </source>
</evidence>
<evidence type="ECO:0000256" key="6">
    <source>
        <dbReference type="RuleBase" id="RU366058"/>
    </source>
</evidence>
<evidence type="ECO:0000256" key="3">
    <source>
        <dbReference type="ARBA" id="ARBA00022692"/>
    </source>
</evidence>
<evidence type="ECO:0000313" key="8">
    <source>
        <dbReference type="EMBL" id="MFC5987614.1"/>
    </source>
</evidence>
<keyword evidence="2 6" id="KW-1003">Cell membrane</keyword>
<organism evidence="8 9">
    <name type="scientific">Marinicrinis lubricantis</name>
    <dbReference type="NCBI Taxonomy" id="2086470"/>
    <lineage>
        <taxon>Bacteria</taxon>
        <taxon>Bacillati</taxon>
        <taxon>Bacillota</taxon>
        <taxon>Bacilli</taxon>
        <taxon>Bacillales</taxon>
        <taxon>Paenibacillaceae</taxon>
    </lineage>
</organism>
<protein>
    <recommendedName>
        <fullName evidence="6">TVP38/TMEM64 family membrane protein</fullName>
    </recommendedName>
</protein>
<feature type="transmembrane region" description="Helical" evidence="6">
    <location>
        <begin position="170"/>
        <end position="187"/>
    </location>
</feature>
<evidence type="ECO:0000256" key="2">
    <source>
        <dbReference type="ARBA" id="ARBA00022475"/>
    </source>
</evidence>
<feature type="transmembrane region" description="Helical" evidence="6">
    <location>
        <begin position="141"/>
        <end position="164"/>
    </location>
</feature>
<dbReference type="RefSeq" id="WP_379895024.1">
    <property type="nucleotide sequence ID" value="NZ_CBCSCT010000035.1"/>
</dbReference>
<feature type="transmembrane region" description="Helical" evidence="6">
    <location>
        <begin position="110"/>
        <end position="129"/>
    </location>
</feature>
<feature type="transmembrane region" description="Helical" evidence="6">
    <location>
        <begin position="28"/>
        <end position="50"/>
    </location>
</feature>
<sequence length="196" mass="21947">MSLVDQLKQIDMQDVEQLLDQYEALGPLPGIGAALLESFFPVLPLIAIIVANVNAYGAIEGFLLSWAGVVIGAMCVFYISRKFGKRFRSMLERKFTKSQGLFRWIEQKGFTPIFLLSCFPFTPSSLINIFSGMSNISTKAFFIAILLGKGIMILMVTFVGYDIAALIRKPLKLIIGLIVLFILWLIGRKMESRIQN</sequence>
<dbReference type="PANTHER" id="PTHR12677">
    <property type="entry name" value="GOLGI APPARATUS MEMBRANE PROTEIN TVP38-RELATED"/>
    <property type="match status" value="1"/>
</dbReference>
<dbReference type="PANTHER" id="PTHR12677:SF55">
    <property type="entry name" value="UNDECAPRENYL PHOSPHATE TRANSPORTER SAOUHSC_00901-RELATED"/>
    <property type="match status" value="1"/>
</dbReference>
<dbReference type="InterPro" id="IPR015414">
    <property type="entry name" value="TMEM64"/>
</dbReference>
<proteinExistence type="inferred from homology"/>
<comment type="subcellular location">
    <subcellularLocation>
        <location evidence="1 6">Cell membrane</location>
        <topology evidence="1 6">Multi-pass membrane protein</topology>
    </subcellularLocation>
</comment>
<evidence type="ECO:0000259" key="7">
    <source>
        <dbReference type="Pfam" id="PF09335"/>
    </source>
</evidence>
<evidence type="ECO:0000256" key="1">
    <source>
        <dbReference type="ARBA" id="ARBA00004651"/>
    </source>
</evidence>
<keyword evidence="9" id="KW-1185">Reference proteome</keyword>
<feature type="domain" description="VTT" evidence="7">
    <location>
        <begin position="46"/>
        <end position="161"/>
    </location>
</feature>
<gene>
    <name evidence="8" type="ORF">ACFPXP_14505</name>
</gene>
<keyword evidence="3 6" id="KW-0812">Transmembrane</keyword>
<dbReference type="EMBL" id="JBHSQV010000167">
    <property type="protein sequence ID" value="MFC5987614.1"/>
    <property type="molecule type" value="Genomic_DNA"/>
</dbReference>